<dbReference type="InterPro" id="IPR050204">
    <property type="entry name" value="AraC_XylS_family_regulators"/>
</dbReference>
<dbReference type="KEGG" id="cser:CCO03_13995"/>
<reference evidence="5 6" key="1">
    <citation type="submission" date="2017-05" db="EMBL/GenBank/DDBJ databases">
        <authorList>
            <person name="Song R."/>
            <person name="Chenine A.L."/>
            <person name="Ruprecht R.M."/>
        </authorList>
    </citation>
    <scope>NUCLEOTIDE SEQUENCE [LARGE SCALE GENOMIC DNA]</scope>
    <source>
        <strain evidence="5 6">DSM 26136</strain>
    </source>
</reference>
<dbReference type="InterPro" id="IPR018060">
    <property type="entry name" value="HTH_AraC"/>
</dbReference>
<keyword evidence="6" id="KW-1185">Reference proteome</keyword>
<organism evidence="5 6">
    <name type="scientific">Comamonas serinivorans</name>
    <dbReference type="NCBI Taxonomy" id="1082851"/>
    <lineage>
        <taxon>Bacteria</taxon>
        <taxon>Pseudomonadati</taxon>
        <taxon>Pseudomonadota</taxon>
        <taxon>Betaproteobacteria</taxon>
        <taxon>Burkholderiales</taxon>
        <taxon>Comamonadaceae</taxon>
        <taxon>Comamonas</taxon>
    </lineage>
</organism>
<dbReference type="Gene3D" id="1.10.10.60">
    <property type="entry name" value="Homeodomain-like"/>
    <property type="match status" value="1"/>
</dbReference>
<gene>
    <name evidence="5" type="ORF">CCO03_13995</name>
</gene>
<name>A0A1Y0EQR0_9BURK</name>
<keyword evidence="1" id="KW-0805">Transcription regulation</keyword>
<evidence type="ECO:0000259" key="4">
    <source>
        <dbReference type="PROSITE" id="PS01124"/>
    </source>
</evidence>
<dbReference type="PANTHER" id="PTHR46796">
    <property type="entry name" value="HTH-TYPE TRANSCRIPTIONAL ACTIVATOR RHAS-RELATED"/>
    <property type="match status" value="1"/>
</dbReference>
<dbReference type="Pfam" id="PF12833">
    <property type="entry name" value="HTH_18"/>
    <property type="match status" value="1"/>
</dbReference>
<dbReference type="GO" id="GO:0043565">
    <property type="term" value="F:sequence-specific DNA binding"/>
    <property type="evidence" value="ECO:0007669"/>
    <property type="project" value="InterPro"/>
</dbReference>
<feature type="domain" description="HTH araC/xylS-type" evidence="4">
    <location>
        <begin position="187"/>
        <end position="285"/>
    </location>
</feature>
<dbReference type="Proteomes" id="UP000196138">
    <property type="component" value="Chromosome"/>
</dbReference>
<dbReference type="PANTHER" id="PTHR46796:SF6">
    <property type="entry name" value="ARAC SUBFAMILY"/>
    <property type="match status" value="1"/>
</dbReference>
<keyword evidence="3" id="KW-0804">Transcription</keyword>
<dbReference type="EMBL" id="CP021455">
    <property type="protein sequence ID" value="ARU05649.1"/>
    <property type="molecule type" value="Genomic_DNA"/>
</dbReference>
<accession>A0A1Y0EQR0</accession>
<evidence type="ECO:0000313" key="6">
    <source>
        <dbReference type="Proteomes" id="UP000196138"/>
    </source>
</evidence>
<evidence type="ECO:0000313" key="5">
    <source>
        <dbReference type="EMBL" id="ARU05649.1"/>
    </source>
</evidence>
<dbReference type="GO" id="GO:0003700">
    <property type="term" value="F:DNA-binding transcription factor activity"/>
    <property type="evidence" value="ECO:0007669"/>
    <property type="project" value="InterPro"/>
</dbReference>
<dbReference type="InterPro" id="IPR009057">
    <property type="entry name" value="Homeodomain-like_sf"/>
</dbReference>
<dbReference type="SUPFAM" id="SSF46689">
    <property type="entry name" value="Homeodomain-like"/>
    <property type="match status" value="2"/>
</dbReference>
<evidence type="ECO:0000256" key="3">
    <source>
        <dbReference type="ARBA" id="ARBA00023163"/>
    </source>
</evidence>
<protein>
    <recommendedName>
        <fullName evidence="4">HTH araC/xylS-type domain-containing protein</fullName>
    </recommendedName>
</protein>
<dbReference type="PROSITE" id="PS01124">
    <property type="entry name" value="HTH_ARAC_FAMILY_2"/>
    <property type="match status" value="1"/>
</dbReference>
<keyword evidence="2" id="KW-0238">DNA-binding</keyword>
<dbReference type="AlphaFoldDB" id="A0A1Y0EQR0"/>
<proteinExistence type="predicted"/>
<sequence>MVGKHFGFAPSHWGVRFESSRGSAGYFSLPPGSLHFTSGVNLFLIFQSIQKNRTIALNSDKKIQSIIPAGGLEIVPQGSDISSMWLTPKENMLIALPNERLRSLAGLECGEENLEIYPLGLAISDRKAYAISRAIGKELALQEIGRAEYLDALLTAFGVHIIRNYSNLSSGFSARRAQGGLSPQKWKKIEAYIRENISAKMTIESLAVEVSLSPGHFSRAFKETSGMSPHQFILNMRLSLARGLLEKPNVSFSEVARISGFASNSHMTAVMKRFLGATPSDVRKKRVAI</sequence>
<dbReference type="SMART" id="SM00342">
    <property type="entry name" value="HTH_ARAC"/>
    <property type="match status" value="1"/>
</dbReference>
<evidence type="ECO:0000256" key="2">
    <source>
        <dbReference type="ARBA" id="ARBA00023125"/>
    </source>
</evidence>
<evidence type="ECO:0000256" key="1">
    <source>
        <dbReference type="ARBA" id="ARBA00023015"/>
    </source>
</evidence>